<dbReference type="EMBL" id="CAJVPZ010035008">
    <property type="protein sequence ID" value="CAG8748082.1"/>
    <property type="molecule type" value="Genomic_DNA"/>
</dbReference>
<dbReference type="OrthoDB" id="2404385at2759"/>
<evidence type="ECO:0000313" key="2">
    <source>
        <dbReference type="Proteomes" id="UP000789396"/>
    </source>
</evidence>
<protein>
    <submittedName>
        <fullName evidence="1">8285_t:CDS:1</fullName>
    </submittedName>
</protein>
<name>A0A9N9NNT1_9GLOM</name>
<dbReference type="Proteomes" id="UP000789396">
    <property type="component" value="Unassembled WGS sequence"/>
</dbReference>
<sequence>IHQQFNDEDLIQAATEIEHIENKIEIQPLTRKEQLEILRSALRIIDERIDD</sequence>
<feature type="non-terminal residue" evidence="1">
    <location>
        <position position="51"/>
    </location>
</feature>
<evidence type="ECO:0000313" key="1">
    <source>
        <dbReference type="EMBL" id="CAG8748082.1"/>
    </source>
</evidence>
<dbReference type="AlphaFoldDB" id="A0A9N9NNT1"/>
<accession>A0A9N9NNT1</accession>
<gene>
    <name evidence="1" type="ORF">RFULGI_LOCUS13397</name>
</gene>
<comment type="caution">
    <text evidence="1">The sequence shown here is derived from an EMBL/GenBank/DDBJ whole genome shotgun (WGS) entry which is preliminary data.</text>
</comment>
<reference evidence="1" key="1">
    <citation type="submission" date="2021-06" db="EMBL/GenBank/DDBJ databases">
        <authorList>
            <person name="Kallberg Y."/>
            <person name="Tangrot J."/>
            <person name="Rosling A."/>
        </authorList>
    </citation>
    <scope>NUCLEOTIDE SEQUENCE</scope>
    <source>
        <strain evidence="1">IN212</strain>
    </source>
</reference>
<proteinExistence type="predicted"/>
<organism evidence="1 2">
    <name type="scientific">Racocetra fulgida</name>
    <dbReference type="NCBI Taxonomy" id="60492"/>
    <lineage>
        <taxon>Eukaryota</taxon>
        <taxon>Fungi</taxon>
        <taxon>Fungi incertae sedis</taxon>
        <taxon>Mucoromycota</taxon>
        <taxon>Glomeromycotina</taxon>
        <taxon>Glomeromycetes</taxon>
        <taxon>Diversisporales</taxon>
        <taxon>Gigasporaceae</taxon>
        <taxon>Racocetra</taxon>
    </lineage>
</organism>
<feature type="non-terminal residue" evidence="1">
    <location>
        <position position="1"/>
    </location>
</feature>
<keyword evidence="2" id="KW-1185">Reference proteome</keyword>